<keyword evidence="3" id="KW-1185">Reference proteome</keyword>
<dbReference type="EMBL" id="FTOB01000001">
    <property type="protein sequence ID" value="SIS37409.1"/>
    <property type="molecule type" value="Genomic_DNA"/>
</dbReference>
<sequence length="690" mass="74513">MKTKNVLYTVLFVLLFVACSKDDTQDTANTPEETEEELNLDNLKGAWIRIASSLPSNDGMIVEMQDGQGKIVDKAGSSFDVGDIKWKDIKPESQEKYKYEELGSDARYYSAAMELREDDTLRISVSSSGEGNIQKWVREGEYTPIADAGPVETQELSCNIKEETVLKNGPAAVDYIVKCVIDVTAPLTIEPGVVIEFTENAGLGIYNEGTLNAMGTDNEPIVLRGNSDIKGWWRGVHIETQSVDNKLKHVIIEGAGSNYVYCCNQAASLYLKGAKIALENVHLTKGKGIGLIASIGTQLESYSNITINTHDSYPAEFNAEVLSGLDGMGSDYSGNGKDFVNVTGAAVNNQTTWYKLNVPYLLPGKVLDIKSGFVIDAGAEIVFNENGGIGVYSDGFLTVDGNAGAPVVMRGQSPVKGFWRGLYFETNSLNNKIDYLEISDTGSNYVYCCGEKAAILFHSGRASISNSILSNGKSYGIVAKDGFKFEKYAANTITTHDEAPLFIDPSVVGLLDGSGSTYKGNTKDYILLDGGNIEEETTIAATDVPYRLTKNEVLDITTALSLLPGVIIEFDADSGLGVYGSGSFNAVGKAEEKIVFRGAENSQGYWRGIYVDTNSSDNIIDYAEINNAGSNYVYCCDDKSGLYVRAGQMKIHNTLLANSGGCGIFVRDGATFEESNLAYSNNASGNLCQD</sequence>
<reference evidence="2 3" key="1">
    <citation type="submission" date="2017-01" db="EMBL/GenBank/DDBJ databases">
        <authorList>
            <person name="Varghese N."/>
            <person name="Submissions S."/>
        </authorList>
    </citation>
    <scope>NUCLEOTIDE SEQUENCE [LARGE SCALE GENOMIC DNA]</scope>
    <source>
        <strain evidence="2 3">DSM 2061</strain>
    </source>
</reference>
<dbReference type="Proteomes" id="UP000185728">
    <property type="component" value="Unassembled WGS sequence"/>
</dbReference>
<feature type="signal peptide" evidence="1">
    <location>
        <begin position="1"/>
        <end position="20"/>
    </location>
</feature>
<evidence type="ECO:0000313" key="3">
    <source>
        <dbReference type="Proteomes" id="UP000185728"/>
    </source>
</evidence>
<proteinExistence type="predicted"/>
<organism evidence="2 3">
    <name type="scientific">Zobellia uliginosa</name>
    <dbReference type="NCBI Taxonomy" id="143224"/>
    <lineage>
        <taxon>Bacteria</taxon>
        <taxon>Pseudomonadati</taxon>
        <taxon>Bacteroidota</taxon>
        <taxon>Flavobacteriia</taxon>
        <taxon>Flavobacteriales</taxon>
        <taxon>Flavobacteriaceae</taxon>
        <taxon>Zobellia</taxon>
    </lineage>
</organism>
<keyword evidence="1" id="KW-0732">Signal</keyword>
<evidence type="ECO:0000256" key="1">
    <source>
        <dbReference type="SAM" id="SignalP"/>
    </source>
</evidence>
<evidence type="ECO:0008006" key="4">
    <source>
        <dbReference type="Google" id="ProtNLM"/>
    </source>
</evidence>
<comment type="caution">
    <text evidence="2">The sequence shown here is derived from an EMBL/GenBank/DDBJ whole genome shotgun (WGS) entry which is preliminary data.</text>
</comment>
<feature type="chain" id="PRO_5046799405" description="Right handed beta helix region" evidence="1">
    <location>
        <begin position="21"/>
        <end position="690"/>
    </location>
</feature>
<dbReference type="RefSeq" id="WP_076453032.1">
    <property type="nucleotide sequence ID" value="NZ_FTOB01000001.1"/>
</dbReference>
<protein>
    <recommendedName>
        <fullName evidence="4">Right handed beta helix region</fullName>
    </recommendedName>
</protein>
<gene>
    <name evidence="2" type="ORF">SAMN05421766_101109</name>
</gene>
<evidence type="ECO:0000313" key="2">
    <source>
        <dbReference type="EMBL" id="SIS37409.1"/>
    </source>
</evidence>
<dbReference type="PROSITE" id="PS51257">
    <property type="entry name" value="PROKAR_LIPOPROTEIN"/>
    <property type="match status" value="1"/>
</dbReference>
<accession>A0ABY1KLC8</accession>
<name>A0ABY1KLC8_9FLAO</name>